<dbReference type="EMBL" id="AP024702">
    <property type="protein sequence ID" value="BCX47300.1"/>
    <property type="molecule type" value="Genomic_DNA"/>
</dbReference>
<dbReference type="PROSITE" id="PS51900">
    <property type="entry name" value="CB"/>
    <property type="match status" value="1"/>
</dbReference>
<dbReference type="PROSITE" id="PS51898">
    <property type="entry name" value="TYR_RECOMBINASE"/>
    <property type="match status" value="1"/>
</dbReference>
<keyword evidence="4" id="KW-0233">DNA recombination</keyword>
<evidence type="ECO:0000256" key="3">
    <source>
        <dbReference type="ARBA" id="ARBA00023125"/>
    </source>
</evidence>
<dbReference type="InterPro" id="IPR050090">
    <property type="entry name" value="Tyrosine_recombinase_XerCD"/>
</dbReference>
<dbReference type="InterPro" id="IPR002104">
    <property type="entry name" value="Integrase_catalytic"/>
</dbReference>
<name>A0ABM7RD61_9BACT</name>
<reference evidence="9 10" key="1">
    <citation type="submission" date="2021-06" db="EMBL/GenBank/DDBJ databases">
        <title>Complete genome of Haloferula helveola possessing various polysaccharide degrading enzymes.</title>
        <authorList>
            <person name="Takami H."/>
            <person name="Huang C."/>
            <person name="Hamasaki K."/>
        </authorList>
    </citation>
    <scope>NUCLEOTIDE SEQUENCE [LARGE SCALE GENOMIC DNA]</scope>
    <source>
        <strain evidence="9 10">CN-1</strain>
    </source>
</reference>
<proteinExistence type="predicted"/>
<evidence type="ECO:0000256" key="4">
    <source>
        <dbReference type="ARBA" id="ARBA00023172"/>
    </source>
</evidence>
<dbReference type="Pfam" id="PF00589">
    <property type="entry name" value="Phage_integrase"/>
    <property type="match status" value="1"/>
</dbReference>
<organism evidence="9 10">
    <name type="scientific">Haloferula helveola</name>
    <dbReference type="NCBI Taxonomy" id="490095"/>
    <lineage>
        <taxon>Bacteria</taxon>
        <taxon>Pseudomonadati</taxon>
        <taxon>Verrucomicrobiota</taxon>
        <taxon>Verrucomicrobiia</taxon>
        <taxon>Verrucomicrobiales</taxon>
        <taxon>Verrucomicrobiaceae</taxon>
        <taxon>Haloferula</taxon>
    </lineage>
</organism>
<dbReference type="RefSeq" id="WP_338689423.1">
    <property type="nucleotide sequence ID" value="NZ_AP024702.1"/>
</dbReference>
<evidence type="ECO:0000259" key="8">
    <source>
        <dbReference type="PROSITE" id="PS51900"/>
    </source>
</evidence>
<keyword evidence="2" id="KW-0229">DNA integration</keyword>
<evidence type="ECO:0000313" key="9">
    <source>
        <dbReference type="EMBL" id="BCX47300.1"/>
    </source>
</evidence>
<dbReference type="Gene3D" id="1.10.150.130">
    <property type="match status" value="1"/>
</dbReference>
<evidence type="ECO:0000259" key="7">
    <source>
        <dbReference type="PROSITE" id="PS51898"/>
    </source>
</evidence>
<dbReference type="InterPro" id="IPR011010">
    <property type="entry name" value="DNA_brk_join_enz"/>
</dbReference>
<accession>A0ABM7RD61</accession>
<dbReference type="InterPro" id="IPR010998">
    <property type="entry name" value="Integrase_recombinase_N"/>
</dbReference>
<feature type="domain" description="Core-binding (CB)" evidence="8">
    <location>
        <begin position="34"/>
        <end position="125"/>
    </location>
</feature>
<keyword evidence="10" id="KW-1185">Reference proteome</keyword>
<dbReference type="SUPFAM" id="SSF56349">
    <property type="entry name" value="DNA breaking-rejoining enzymes"/>
    <property type="match status" value="1"/>
</dbReference>
<feature type="domain" description="Tyr recombinase" evidence="7">
    <location>
        <begin position="147"/>
        <end position="332"/>
    </location>
</feature>
<evidence type="ECO:0000256" key="6">
    <source>
        <dbReference type="SAM" id="MobiDB-lite"/>
    </source>
</evidence>
<dbReference type="PANTHER" id="PTHR30349">
    <property type="entry name" value="PHAGE INTEGRASE-RELATED"/>
    <property type="match status" value="1"/>
</dbReference>
<keyword evidence="3 5" id="KW-0238">DNA-binding</keyword>
<evidence type="ECO:0000256" key="1">
    <source>
        <dbReference type="ARBA" id="ARBA00022829"/>
    </source>
</evidence>
<protein>
    <submittedName>
        <fullName evidence="9">Tyrosine recombinase XerD</fullName>
    </submittedName>
</protein>
<dbReference type="InterPro" id="IPR013762">
    <property type="entry name" value="Integrase-like_cat_sf"/>
</dbReference>
<sequence>MKQDARGIERARRMRAWRDKPGGARANPHPELETPLGVLVCDWLDEQRERGLRPSSIASRRILLRGFLHWCGEQGVTRPEWLSRGLCRDWLKSLEEHRTAMGTPYRDSTKEGMIRAVNTFCKYLEEKRRIDSNPLAGVKARRVRGRKLPKVLDEDQVAAILDAPDTGDPLGIRDRSMLETVYGAGLRRQELVGLDLDDVLRGGEVLMVRRTKGGRERIVPLGRMARDWLFRYLTRVRPLLQVPGVESDGLYLTGYGRRFSAGSWGHLVKKHMRAAGITCWGGPHLLRHACATHMLEHGADLRTIQTLLGHTRIDTTEIYTHVNLERVCAVHHRSHPRG</sequence>
<dbReference type="Gene3D" id="1.10.443.10">
    <property type="entry name" value="Intergrase catalytic core"/>
    <property type="match status" value="1"/>
</dbReference>
<feature type="region of interest" description="Disordered" evidence="6">
    <location>
        <begin position="1"/>
        <end position="31"/>
    </location>
</feature>
<dbReference type="PANTHER" id="PTHR30349:SF81">
    <property type="entry name" value="TYROSINE RECOMBINASE XERC"/>
    <property type="match status" value="1"/>
</dbReference>
<keyword evidence="1" id="KW-0159">Chromosome partition</keyword>
<evidence type="ECO:0000256" key="2">
    <source>
        <dbReference type="ARBA" id="ARBA00022908"/>
    </source>
</evidence>
<gene>
    <name evidence="9" type="primary">xerD_2</name>
    <name evidence="9" type="ORF">HAHE_12080</name>
</gene>
<dbReference type="Proteomes" id="UP001374893">
    <property type="component" value="Chromosome"/>
</dbReference>
<evidence type="ECO:0000256" key="5">
    <source>
        <dbReference type="PROSITE-ProRule" id="PRU01248"/>
    </source>
</evidence>
<dbReference type="InterPro" id="IPR044068">
    <property type="entry name" value="CB"/>
</dbReference>
<evidence type="ECO:0000313" key="10">
    <source>
        <dbReference type="Proteomes" id="UP001374893"/>
    </source>
</evidence>